<gene>
    <name evidence="1" type="ORF">GCM10008090_17440</name>
</gene>
<reference evidence="1" key="2">
    <citation type="submission" date="2020-09" db="EMBL/GenBank/DDBJ databases">
        <authorList>
            <person name="Sun Q."/>
            <person name="Kim S."/>
        </authorList>
    </citation>
    <scope>NUCLEOTIDE SEQUENCE</scope>
    <source>
        <strain evidence="1">KCTC 12711</strain>
    </source>
</reference>
<dbReference type="AlphaFoldDB" id="A0A918RR86"/>
<dbReference type="RefSeq" id="WP_189399893.1">
    <property type="nucleotide sequence ID" value="NZ_BMXA01000002.1"/>
</dbReference>
<name>A0A918RR86_9GAMM</name>
<accession>A0A918RR86</accession>
<dbReference type="Proteomes" id="UP000614811">
    <property type="component" value="Unassembled WGS sequence"/>
</dbReference>
<proteinExistence type="predicted"/>
<evidence type="ECO:0000313" key="2">
    <source>
        <dbReference type="Proteomes" id="UP000614811"/>
    </source>
</evidence>
<evidence type="ECO:0000313" key="1">
    <source>
        <dbReference type="EMBL" id="GHA08118.1"/>
    </source>
</evidence>
<protein>
    <recommendedName>
        <fullName evidence="3">Peptidase S1 domain-containing protein</fullName>
    </recommendedName>
</protein>
<dbReference type="InterPro" id="IPR009003">
    <property type="entry name" value="Peptidase_S1_PA"/>
</dbReference>
<dbReference type="EMBL" id="BMXA01000002">
    <property type="protein sequence ID" value="GHA08118.1"/>
    <property type="molecule type" value="Genomic_DNA"/>
</dbReference>
<dbReference type="SUPFAM" id="SSF50494">
    <property type="entry name" value="Trypsin-like serine proteases"/>
    <property type="match status" value="1"/>
</dbReference>
<reference evidence="1" key="1">
    <citation type="journal article" date="2014" name="Int. J. Syst. Evol. Microbiol.">
        <title>Complete genome sequence of Corynebacterium casei LMG S-19264T (=DSM 44701T), isolated from a smear-ripened cheese.</title>
        <authorList>
            <consortium name="US DOE Joint Genome Institute (JGI-PGF)"/>
            <person name="Walter F."/>
            <person name="Albersmeier A."/>
            <person name="Kalinowski J."/>
            <person name="Ruckert C."/>
        </authorList>
    </citation>
    <scope>NUCLEOTIDE SEQUENCE</scope>
    <source>
        <strain evidence="1">KCTC 12711</strain>
    </source>
</reference>
<comment type="caution">
    <text evidence="1">The sequence shown here is derived from an EMBL/GenBank/DDBJ whole genome shotgun (WGS) entry which is preliminary data.</text>
</comment>
<organism evidence="1 2">
    <name type="scientific">Arenicella chitinivorans</name>
    <dbReference type="NCBI Taxonomy" id="1329800"/>
    <lineage>
        <taxon>Bacteria</taxon>
        <taxon>Pseudomonadati</taxon>
        <taxon>Pseudomonadota</taxon>
        <taxon>Gammaproteobacteria</taxon>
        <taxon>Arenicellales</taxon>
        <taxon>Arenicellaceae</taxon>
        <taxon>Arenicella</taxon>
    </lineage>
</organism>
<keyword evidence="2" id="KW-1185">Reference proteome</keyword>
<sequence length="370" mass="39972">MRDDTLLKALYAWAIRYAILADVAMRDAVSLAGDPNSIPFTPEQAAYFKTRKIVKIASTSRGKTTVYTIATRLPIARRKREALSATFASAFQGENVLLEVVVLKPFKVDQQVQGTYNPVYLHNDRIACGSSLGLGNQRNAGTLTALARHQETSKLLGISCNHVTGGCNTAGVGTPIVVPGILDVSPDNHEITVIGLHDSTGSMSQGLPQVFDIADNCDIAFFELTDQNLLTSMQGQGADAYDTPSNFARIREGMTVKKWGRSTDLTRGEITRIVNEPESIEYNVVSYYGPTSSQVFKGTVYYPQLYEVESIGVEPFSAGGDSGALVVSDHDDAPKIVGILIGGNTSKSYVLPLRSVLKRHQLDLVGGVNI</sequence>
<evidence type="ECO:0008006" key="3">
    <source>
        <dbReference type="Google" id="ProtNLM"/>
    </source>
</evidence>